<comment type="caution">
    <text evidence="1">Lacks conserved residue(s) required for the propagation of feature annotation.</text>
</comment>
<dbReference type="EMBL" id="CP050063">
    <property type="protein sequence ID" value="QIP15080.1"/>
    <property type="molecule type" value="Genomic_DNA"/>
</dbReference>
<accession>A0A6G9ARP2</accession>
<evidence type="ECO:0000256" key="1">
    <source>
        <dbReference type="PROSITE-ProRule" id="PRU00169"/>
    </source>
</evidence>
<evidence type="ECO:0000313" key="4">
    <source>
        <dbReference type="Proteomes" id="UP000501802"/>
    </source>
</evidence>
<name>A0A6G9ARP2_9BACT</name>
<dbReference type="RefSeq" id="WP_167212426.1">
    <property type="nucleotide sequence ID" value="NZ_CP050063.1"/>
</dbReference>
<dbReference type="InterPro" id="IPR011006">
    <property type="entry name" value="CheY-like_superfamily"/>
</dbReference>
<dbReference type="AlphaFoldDB" id="A0A6G9ARP2"/>
<feature type="domain" description="Response regulatory" evidence="2">
    <location>
        <begin position="7"/>
        <end position="127"/>
    </location>
</feature>
<organism evidence="3 4">
    <name type="scientific">Spirosoma aureum</name>
    <dbReference type="NCBI Taxonomy" id="2692134"/>
    <lineage>
        <taxon>Bacteria</taxon>
        <taxon>Pseudomonadati</taxon>
        <taxon>Bacteroidota</taxon>
        <taxon>Cytophagia</taxon>
        <taxon>Cytophagales</taxon>
        <taxon>Cytophagaceae</taxon>
        <taxon>Spirosoma</taxon>
    </lineage>
</organism>
<dbReference type="Gene3D" id="3.40.50.2300">
    <property type="match status" value="1"/>
</dbReference>
<dbReference type="Proteomes" id="UP000501802">
    <property type="component" value="Chromosome"/>
</dbReference>
<sequence length="132" mass="15346">MKSDNKWVALLDEDQDDFMILQQGINTWAPNLELHWFKSFTQFEQLLQTDMNLPSSIVLNGISPTGSEIDWIKRFKLDSRLAKIPIIILTEEYWEAQNQLYRAAGVFDYQPKPVSQSDLKHFIGRISDSITI</sequence>
<evidence type="ECO:0000259" key="2">
    <source>
        <dbReference type="PROSITE" id="PS50110"/>
    </source>
</evidence>
<keyword evidence="4" id="KW-1185">Reference proteome</keyword>
<dbReference type="InterPro" id="IPR001789">
    <property type="entry name" value="Sig_transdc_resp-reg_receiver"/>
</dbReference>
<dbReference type="KEGG" id="spib:G8759_21865"/>
<reference evidence="3 4" key="1">
    <citation type="submission" date="2020-03" db="EMBL/GenBank/DDBJ databases">
        <authorList>
            <person name="Kim M.K."/>
        </authorList>
    </citation>
    <scope>NUCLEOTIDE SEQUENCE [LARGE SCALE GENOMIC DNA]</scope>
    <source>
        <strain evidence="3 4">BT328</strain>
    </source>
</reference>
<dbReference type="PROSITE" id="PS50110">
    <property type="entry name" value="RESPONSE_REGULATORY"/>
    <property type="match status" value="1"/>
</dbReference>
<dbReference type="SUPFAM" id="SSF52172">
    <property type="entry name" value="CheY-like"/>
    <property type="match status" value="1"/>
</dbReference>
<dbReference type="GO" id="GO:0000160">
    <property type="term" value="P:phosphorelay signal transduction system"/>
    <property type="evidence" value="ECO:0007669"/>
    <property type="project" value="InterPro"/>
</dbReference>
<evidence type="ECO:0000313" key="3">
    <source>
        <dbReference type="EMBL" id="QIP15080.1"/>
    </source>
</evidence>
<gene>
    <name evidence="3" type="ORF">G8759_21865</name>
</gene>
<proteinExistence type="predicted"/>
<protein>
    <recommendedName>
        <fullName evidence="2">Response regulatory domain-containing protein</fullName>
    </recommendedName>
</protein>